<accession>A0A0J9SKA4</accession>
<dbReference type="AlphaFoldDB" id="A0A0J9SKA4"/>
<dbReference type="OrthoDB" id="10321375at2759"/>
<organism evidence="2 3">
    <name type="scientific">Plasmodium vivax (strain Brazil I)</name>
    <dbReference type="NCBI Taxonomy" id="1033975"/>
    <lineage>
        <taxon>Eukaryota</taxon>
        <taxon>Sar</taxon>
        <taxon>Alveolata</taxon>
        <taxon>Apicomplexa</taxon>
        <taxon>Aconoidasida</taxon>
        <taxon>Haemosporida</taxon>
        <taxon>Plasmodiidae</taxon>
        <taxon>Plasmodium</taxon>
        <taxon>Plasmodium (Plasmodium)</taxon>
    </lineage>
</organism>
<gene>
    <name evidence="2" type="ORF">PVBG_05582</name>
</gene>
<feature type="compositionally biased region" description="Basic and acidic residues" evidence="1">
    <location>
        <begin position="140"/>
        <end position="159"/>
    </location>
</feature>
<evidence type="ECO:0000256" key="1">
    <source>
        <dbReference type="SAM" id="MobiDB-lite"/>
    </source>
</evidence>
<dbReference type="EMBL" id="KQ234880">
    <property type="protein sequence ID" value="KMZ83465.1"/>
    <property type="molecule type" value="Genomic_DNA"/>
</dbReference>
<feature type="region of interest" description="Disordered" evidence="1">
    <location>
        <begin position="140"/>
        <end position="217"/>
    </location>
</feature>
<name>A0A0J9SKA4_PLAV1</name>
<evidence type="ECO:0000313" key="3">
    <source>
        <dbReference type="Proteomes" id="UP000053327"/>
    </source>
</evidence>
<reference evidence="2 3" key="1">
    <citation type="submission" date="2011-08" db="EMBL/GenBank/DDBJ databases">
        <title>The Genome Sequence of Plasmodium vivax Brazil I.</title>
        <authorList>
            <consortium name="The Broad Institute Genome Sequencing Platform"/>
            <consortium name="The Broad Institute Genome Sequencing Center for Infectious Disease"/>
            <person name="Neafsey D."/>
            <person name="Carlton J."/>
            <person name="Barnwell J."/>
            <person name="Collins W."/>
            <person name="Escalante A."/>
            <person name="Mullikin J."/>
            <person name="Saul A."/>
            <person name="Guigo R."/>
            <person name="Camara F."/>
            <person name="Young S.K."/>
            <person name="Zeng Q."/>
            <person name="Gargeya S."/>
            <person name="Fitzgerald M."/>
            <person name="Haas B."/>
            <person name="Abouelleil A."/>
            <person name="Alvarado L."/>
            <person name="Arachchi H.M."/>
            <person name="Berlin A."/>
            <person name="Brown A."/>
            <person name="Chapman S.B."/>
            <person name="Chen Z."/>
            <person name="Dunbar C."/>
            <person name="Freedman E."/>
            <person name="Gearin G."/>
            <person name="Gellesch M."/>
            <person name="Goldberg J."/>
            <person name="Griggs A."/>
            <person name="Gujja S."/>
            <person name="Heiman D."/>
            <person name="Howarth C."/>
            <person name="Larson L."/>
            <person name="Lui A."/>
            <person name="MacDonald P.J.P."/>
            <person name="Montmayeur A."/>
            <person name="Murphy C."/>
            <person name="Neiman D."/>
            <person name="Pearson M."/>
            <person name="Priest M."/>
            <person name="Roberts A."/>
            <person name="Saif S."/>
            <person name="Shea T."/>
            <person name="Shenoy N."/>
            <person name="Sisk P."/>
            <person name="Stolte C."/>
            <person name="Sykes S."/>
            <person name="Wortman J."/>
            <person name="Nusbaum C."/>
            <person name="Birren B."/>
        </authorList>
    </citation>
    <scope>NUCLEOTIDE SEQUENCE [LARGE SCALE GENOMIC DNA]</scope>
    <source>
        <strain evidence="2 3">Brazil I</strain>
    </source>
</reference>
<sequence>MLQKEVEVNLKHNYDSNMFKKFQNFLIKYGEIFPEKQGRCTYKIEPIDEITFNKMHALHQLYDKYEKYSRYITGTMHTACGDFYLFTKEYNDYIINNKSESEFFNRILQNISKRVEKTFLDFRLQCSQYTFDLVSPKLHEPEPVNKFESHSPTQRDKTELPSGGATSQTPSHEALERANTQLPQEETELSSIPKETIKPERLEENNNHGGNEDNAMHYHRSQDNTMHYHRSQDNAKHYHRRENNAITEIPPRFQPHHVVFDSLRTQSQPQHQEYIESQESLNEPARDSSTIIGSITNVLKEVDPVPVVGVSGGMGALFLLLRYTPVGAFFRGGRGRVRRIPSGFHGPFPGEFPNFQDYEGGYIGYGPMSMNPLAE</sequence>
<feature type="compositionally biased region" description="Basic and acidic residues" evidence="1">
    <location>
        <begin position="195"/>
        <end position="217"/>
    </location>
</feature>
<evidence type="ECO:0000313" key="2">
    <source>
        <dbReference type="EMBL" id="KMZ83465.1"/>
    </source>
</evidence>
<proteinExistence type="predicted"/>
<protein>
    <recommendedName>
        <fullName evidence="4">VIR protein</fullName>
    </recommendedName>
</protein>
<dbReference type="Proteomes" id="UP000053327">
    <property type="component" value="Unassembled WGS sequence"/>
</dbReference>
<evidence type="ECO:0008006" key="4">
    <source>
        <dbReference type="Google" id="ProtNLM"/>
    </source>
</evidence>